<sequence length="174" mass="19681">MKPDLAAVQLTVRHPDANVPSVSLSGFRLRHNGTDAVVTCSHFVKWFEVQEQFDKLAPGYIAMPGSVAATASQDSSGIPDPPPFSLQLVAVHGPWDLAIFRIVEKPLYDNDWGKVVDLQHLHFATKEDRDELDQFDLWWSVGYNLDYNEAGVQGCWDRFWGRQILEVQNEICAR</sequence>
<evidence type="ECO:0000313" key="1">
    <source>
        <dbReference type="EMBL" id="KIW70709.1"/>
    </source>
</evidence>
<keyword evidence="2" id="KW-1185">Reference proteome</keyword>
<reference evidence="1 2" key="1">
    <citation type="submission" date="2015-01" db="EMBL/GenBank/DDBJ databases">
        <title>The Genome Sequence of Capronia semiimmersa CBS27337.</title>
        <authorList>
            <consortium name="The Broad Institute Genomics Platform"/>
            <person name="Cuomo C."/>
            <person name="de Hoog S."/>
            <person name="Gorbushina A."/>
            <person name="Stielow B."/>
            <person name="Teixiera M."/>
            <person name="Abouelleil A."/>
            <person name="Chapman S.B."/>
            <person name="Priest M."/>
            <person name="Young S.K."/>
            <person name="Wortman J."/>
            <person name="Nusbaum C."/>
            <person name="Birren B."/>
        </authorList>
    </citation>
    <scope>NUCLEOTIDE SEQUENCE [LARGE SCALE GENOMIC DNA]</scope>
    <source>
        <strain evidence="1 2">CBS 27337</strain>
    </source>
</reference>
<proteinExistence type="predicted"/>
<dbReference type="HOGENOM" id="CLU_1539823_0_0_1"/>
<protein>
    <submittedName>
        <fullName evidence="1">Uncharacterized protein</fullName>
    </submittedName>
</protein>
<accession>A0A0D2GEV4</accession>
<gene>
    <name evidence="1" type="ORF">PV04_02953</name>
</gene>
<dbReference type="Proteomes" id="UP000054266">
    <property type="component" value="Unassembled WGS sequence"/>
</dbReference>
<dbReference type="EMBL" id="KN846957">
    <property type="protein sequence ID" value="KIW70709.1"/>
    <property type="molecule type" value="Genomic_DNA"/>
</dbReference>
<name>A0A0D2GEV4_9EURO</name>
<organism evidence="1 2">
    <name type="scientific">Phialophora macrospora</name>
    <dbReference type="NCBI Taxonomy" id="1851006"/>
    <lineage>
        <taxon>Eukaryota</taxon>
        <taxon>Fungi</taxon>
        <taxon>Dikarya</taxon>
        <taxon>Ascomycota</taxon>
        <taxon>Pezizomycotina</taxon>
        <taxon>Eurotiomycetes</taxon>
        <taxon>Chaetothyriomycetidae</taxon>
        <taxon>Chaetothyriales</taxon>
        <taxon>Herpotrichiellaceae</taxon>
        <taxon>Phialophora</taxon>
    </lineage>
</organism>
<dbReference type="AlphaFoldDB" id="A0A0D2GEV4"/>
<evidence type="ECO:0000313" key="2">
    <source>
        <dbReference type="Proteomes" id="UP000054266"/>
    </source>
</evidence>